<accession>A0A0V0TKH7</accession>
<comment type="caution">
    <text evidence="1">The sequence shown here is derived from an EMBL/GenBank/DDBJ whole genome shotgun (WGS) entry which is preliminary data.</text>
</comment>
<organism evidence="1 2">
    <name type="scientific">Trichinella murrelli</name>
    <dbReference type="NCBI Taxonomy" id="144512"/>
    <lineage>
        <taxon>Eukaryota</taxon>
        <taxon>Metazoa</taxon>
        <taxon>Ecdysozoa</taxon>
        <taxon>Nematoda</taxon>
        <taxon>Enoplea</taxon>
        <taxon>Dorylaimia</taxon>
        <taxon>Trichinellida</taxon>
        <taxon>Trichinellidae</taxon>
        <taxon>Trichinella</taxon>
    </lineage>
</organism>
<dbReference type="Proteomes" id="UP000055048">
    <property type="component" value="Unassembled WGS sequence"/>
</dbReference>
<evidence type="ECO:0000313" key="2">
    <source>
        <dbReference type="Proteomes" id="UP000055048"/>
    </source>
</evidence>
<dbReference type="EMBL" id="JYDJ01000230">
    <property type="protein sequence ID" value="KRX39548.1"/>
    <property type="molecule type" value="Genomic_DNA"/>
</dbReference>
<proteinExistence type="predicted"/>
<dbReference type="AlphaFoldDB" id="A0A0V0TKH7"/>
<reference evidence="1 2" key="1">
    <citation type="submission" date="2015-01" db="EMBL/GenBank/DDBJ databases">
        <title>Evolution of Trichinella species and genotypes.</title>
        <authorList>
            <person name="Korhonen P.K."/>
            <person name="Edoardo P."/>
            <person name="Giuseppe L.R."/>
            <person name="Gasser R.B."/>
        </authorList>
    </citation>
    <scope>NUCLEOTIDE SEQUENCE [LARGE SCALE GENOMIC DNA]</scope>
    <source>
        <strain evidence="1">ISS417</strain>
    </source>
</reference>
<protein>
    <submittedName>
        <fullName evidence="1">Uncharacterized protein</fullName>
    </submittedName>
</protein>
<evidence type="ECO:0000313" key="1">
    <source>
        <dbReference type="EMBL" id="KRX39548.1"/>
    </source>
</evidence>
<keyword evidence="2" id="KW-1185">Reference proteome</keyword>
<sequence length="74" mass="8733">MFDLDRSLVTDCHRHVYYSFFLKLQSLRRTIKQIFQSIALLKPFGVHIDSNFDANRQADCNNNNNNHDDVCEQT</sequence>
<name>A0A0V0TKH7_9BILA</name>
<gene>
    <name evidence="1" type="ORF">T05_7588</name>
</gene>